<keyword evidence="4" id="KW-1185">Reference proteome</keyword>
<evidence type="ECO:0000313" key="3">
    <source>
        <dbReference type="Proteomes" id="UP000595847"/>
    </source>
</evidence>
<protein>
    <submittedName>
        <fullName evidence="1">Uncharacterized protein</fullName>
    </submittedName>
</protein>
<dbReference type="Proteomes" id="UP000677234">
    <property type="component" value="Chromosome"/>
</dbReference>
<dbReference type="EMBL" id="CP066308">
    <property type="protein sequence ID" value="QQE76631.1"/>
    <property type="molecule type" value="Genomic_DNA"/>
</dbReference>
<sequence>MEIHKHDELLKTLEEHFAGQQLGVVFTQWDGDEEEEEVTELTGQLQEWRLSDNEFGEKDLYMRIEAQGEGDVEILMELPAEEENLAQFGEGRLSIFGTEAELILTR</sequence>
<evidence type="ECO:0000313" key="1">
    <source>
        <dbReference type="EMBL" id="QQE76631.1"/>
    </source>
</evidence>
<dbReference type="Proteomes" id="UP000595847">
    <property type="component" value="Chromosome"/>
</dbReference>
<dbReference type="AlphaFoldDB" id="A0A7T5EPZ3"/>
<reference evidence="2" key="2">
    <citation type="submission" date="2021-04" db="EMBL/GenBank/DDBJ databases">
        <title>Brevibacillus composti FJAT-54423, complete genome.</title>
        <authorList>
            <person name="Tang R."/>
        </authorList>
    </citation>
    <scope>NUCLEOTIDE SEQUENCE</scope>
    <source>
        <strain evidence="2">FJAT-54424</strain>
    </source>
</reference>
<evidence type="ECO:0000313" key="4">
    <source>
        <dbReference type="Proteomes" id="UP000677234"/>
    </source>
</evidence>
<gene>
    <name evidence="1" type="ORF">JD108_13835</name>
    <name evidence="2" type="ORF">KDJ56_13780</name>
</gene>
<dbReference type="KEGG" id="bcop:JD108_13835"/>
<reference evidence="1 3" key="1">
    <citation type="submission" date="2020-12" db="EMBL/GenBank/DDBJ databases">
        <title>strain FJAT-54423T represents a novel species of the genus Brevibacillus.</title>
        <authorList>
            <person name="Tang R."/>
        </authorList>
    </citation>
    <scope>NUCLEOTIDE SEQUENCE [LARGE SCALE GENOMIC DNA]</scope>
    <source>
        <strain evidence="1 3">FJAT-54423</strain>
    </source>
</reference>
<name>A0A7T5EPZ3_9BACL</name>
<accession>A0A7T5EPZ3</accession>
<organism evidence="1 3">
    <name type="scientific">Brevibacillus composti</name>
    <dbReference type="NCBI Taxonomy" id="2796470"/>
    <lineage>
        <taxon>Bacteria</taxon>
        <taxon>Bacillati</taxon>
        <taxon>Bacillota</taxon>
        <taxon>Bacilli</taxon>
        <taxon>Bacillales</taxon>
        <taxon>Paenibacillaceae</taxon>
        <taxon>Brevibacillus</taxon>
    </lineage>
</organism>
<proteinExistence type="predicted"/>
<evidence type="ECO:0000313" key="2">
    <source>
        <dbReference type="EMBL" id="QUO43704.1"/>
    </source>
</evidence>
<dbReference type="EMBL" id="CP073708">
    <property type="protein sequence ID" value="QUO43704.1"/>
    <property type="molecule type" value="Genomic_DNA"/>
</dbReference>